<proteinExistence type="predicted"/>
<dbReference type="Proteomes" id="UP001232245">
    <property type="component" value="Unassembled WGS sequence"/>
</dbReference>
<protein>
    <recommendedName>
        <fullName evidence="3">YwpF-like protein</fullName>
    </recommendedName>
</protein>
<dbReference type="EMBL" id="JAUSTZ010000006">
    <property type="protein sequence ID" value="MDQ0226775.1"/>
    <property type="molecule type" value="Genomic_DNA"/>
</dbReference>
<dbReference type="InterPro" id="IPR025573">
    <property type="entry name" value="YwpF"/>
</dbReference>
<keyword evidence="2" id="KW-1185">Reference proteome</keyword>
<accession>A0ABT9Z660</accession>
<organism evidence="1 2">
    <name type="scientific">Metabacillus niabensis</name>
    <dbReference type="NCBI Taxonomy" id="324854"/>
    <lineage>
        <taxon>Bacteria</taxon>
        <taxon>Bacillati</taxon>
        <taxon>Bacillota</taxon>
        <taxon>Bacilli</taxon>
        <taxon>Bacillales</taxon>
        <taxon>Bacillaceae</taxon>
        <taxon>Metabacillus</taxon>
    </lineage>
</organism>
<evidence type="ECO:0008006" key="3">
    <source>
        <dbReference type="Google" id="ProtNLM"/>
    </source>
</evidence>
<comment type="caution">
    <text evidence="1">The sequence shown here is derived from an EMBL/GenBank/DDBJ whole genome shotgun (WGS) entry which is preliminary data.</text>
</comment>
<name>A0ABT9Z660_9BACI</name>
<dbReference type="Pfam" id="PF14183">
    <property type="entry name" value="YwpF"/>
    <property type="match status" value="1"/>
</dbReference>
<sequence>MMIIKTFKLVDLKVEHEAEGEKKLLAIPLKDGLVLNREDGENSWLIEALIDKDFQPIFEQLYDAKAQIRAFVTISKKTNTPAQIVGKIKTITPLEQDLSILIDGRLHASRRLHDPEVLLRTLMGQGLTGDALIEAFTENVNIKKDTTRL</sequence>
<evidence type="ECO:0000313" key="2">
    <source>
        <dbReference type="Proteomes" id="UP001232245"/>
    </source>
</evidence>
<gene>
    <name evidence="1" type="ORF">J2S02_003120</name>
</gene>
<reference evidence="1 2" key="1">
    <citation type="submission" date="2023-07" db="EMBL/GenBank/DDBJ databases">
        <title>Genomic Encyclopedia of Type Strains, Phase IV (KMG-IV): sequencing the most valuable type-strain genomes for metagenomic binning, comparative biology and taxonomic classification.</title>
        <authorList>
            <person name="Goeker M."/>
        </authorList>
    </citation>
    <scope>NUCLEOTIDE SEQUENCE [LARGE SCALE GENOMIC DNA]</scope>
    <source>
        <strain evidence="1 2">DSM 17723</strain>
    </source>
</reference>
<evidence type="ECO:0000313" key="1">
    <source>
        <dbReference type="EMBL" id="MDQ0226775.1"/>
    </source>
</evidence>